<evidence type="ECO:0000256" key="1">
    <source>
        <dbReference type="ARBA" id="ARBA00004141"/>
    </source>
</evidence>
<keyword evidence="5 6" id="KW-0472">Membrane</keyword>
<comment type="similarity">
    <text evidence="2 6">Belongs to the 4-toluene sulfonate uptake permease (TSUP) (TC 2.A.102) family.</text>
</comment>
<reference evidence="7 8" key="1">
    <citation type="submission" date="2019-02" db="EMBL/GenBank/DDBJ databases">
        <title>Prokaryotic population dynamics and viral predation in marine succession experiment using metagenomics: the confinement effect.</title>
        <authorList>
            <person name="Haro-Moreno J.M."/>
            <person name="Rodriguez-Valera F."/>
            <person name="Lopez-Perez M."/>
        </authorList>
    </citation>
    <scope>NUCLEOTIDE SEQUENCE [LARGE SCALE GENOMIC DNA]</scope>
    <source>
        <strain evidence="7">MED-G163</strain>
    </source>
</reference>
<feature type="transmembrane region" description="Helical" evidence="6">
    <location>
        <begin position="139"/>
        <end position="164"/>
    </location>
</feature>
<evidence type="ECO:0000256" key="2">
    <source>
        <dbReference type="ARBA" id="ARBA00009142"/>
    </source>
</evidence>
<evidence type="ECO:0000256" key="3">
    <source>
        <dbReference type="ARBA" id="ARBA00022692"/>
    </source>
</evidence>
<dbReference type="GO" id="GO:0005886">
    <property type="term" value="C:plasma membrane"/>
    <property type="evidence" value="ECO:0007669"/>
    <property type="project" value="UniProtKB-SubCell"/>
</dbReference>
<feature type="transmembrane region" description="Helical" evidence="6">
    <location>
        <begin position="7"/>
        <end position="35"/>
    </location>
</feature>
<dbReference type="InterPro" id="IPR002781">
    <property type="entry name" value="TM_pro_TauE-like"/>
</dbReference>
<dbReference type="PANTHER" id="PTHR43483">
    <property type="entry name" value="MEMBRANE TRANSPORTER PROTEIN HI_0806-RELATED"/>
    <property type="match status" value="1"/>
</dbReference>
<dbReference type="EMBL" id="SHBI01000001">
    <property type="protein sequence ID" value="RZO23263.1"/>
    <property type="molecule type" value="Genomic_DNA"/>
</dbReference>
<comment type="subcellular location">
    <subcellularLocation>
        <location evidence="6">Cell membrane</location>
        <topology evidence="6">Multi-pass membrane protein</topology>
    </subcellularLocation>
    <subcellularLocation>
        <location evidence="1">Membrane</location>
        <topology evidence="1">Multi-pass membrane protein</topology>
    </subcellularLocation>
</comment>
<feature type="transmembrane region" description="Helical" evidence="6">
    <location>
        <begin position="81"/>
        <end position="101"/>
    </location>
</feature>
<sequence>MIEGLIIFSFLGMFVGLIAGMFGIGGGTLIVPVLIASFLSYGFEETIIIHLAIGSSMASIFFTGIASAYAHKKKDAIDFDILKPVTFGIVFGAFLGALFALQLSGDLLKKIIAFFALFAATRIGLSIEFKSDNKKPKNLLSYLVGSGIGFLSSILGIGGGMFSVPYFKGYGLSMKMSVGTAATCGIPIALFASFGYFFMGLNNTSLPNLSLGYIYIPAVLGISMTSVFAAKYGAYLAHYLKENTLKRLMVSLLLIICLYMAII</sequence>
<proteinExistence type="inferred from homology"/>
<accession>A0A520MPW5</accession>
<organism evidence="7 8">
    <name type="scientific">SAR86 cluster bacterium</name>
    <dbReference type="NCBI Taxonomy" id="2030880"/>
    <lineage>
        <taxon>Bacteria</taxon>
        <taxon>Pseudomonadati</taxon>
        <taxon>Pseudomonadota</taxon>
        <taxon>Gammaproteobacteria</taxon>
        <taxon>SAR86 cluster</taxon>
    </lineage>
</organism>
<keyword evidence="3 6" id="KW-0812">Transmembrane</keyword>
<protein>
    <recommendedName>
        <fullName evidence="6">Probable membrane transporter protein</fullName>
    </recommendedName>
</protein>
<name>A0A520MPW5_9GAMM</name>
<feature type="transmembrane region" description="Helical" evidence="6">
    <location>
        <begin position="211"/>
        <end position="232"/>
    </location>
</feature>
<dbReference type="AlphaFoldDB" id="A0A520MPW5"/>
<evidence type="ECO:0000313" key="8">
    <source>
        <dbReference type="Proteomes" id="UP000315782"/>
    </source>
</evidence>
<dbReference type="Pfam" id="PF01925">
    <property type="entry name" value="TauE"/>
    <property type="match status" value="1"/>
</dbReference>
<keyword evidence="6" id="KW-1003">Cell membrane</keyword>
<gene>
    <name evidence="7" type="ORF">EVA96_00405</name>
</gene>
<feature type="transmembrane region" description="Helical" evidence="6">
    <location>
        <begin position="47"/>
        <end position="69"/>
    </location>
</feature>
<feature type="transmembrane region" description="Helical" evidence="6">
    <location>
        <begin position="107"/>
        <end position="127"/>
    </location>
</feature>
<comment type="caution">
    <text evidence="7">The sequence shown here is derived from an EMBL/GenBank/DDBJ whole genome shotgun (WGS) entry which is preliminary data.</text>
</comment>
<dbReference type="PANTHER" id="PTHR43483:SF3">
    <property type="entry name" value="MEMBRANE TRANSPORTER PROTEIN HI_0806-RELATED"/>
    <property type="match status" value="1"/>
</dbReference>
<feature type="transmembrane region" description="Helical" evidence="6">
    <location>
        <begin position="176"/>
        <end position="199"/>
    </location>
</feature>
<keyword evidence="4 6" id="KW-1133">Transmembrane helix</keyword>
<evidence type="ECO:0000256" key="6">
    <source>
        <dbReference type="RuleBase" id="RU363041"/>
    </source>
</evidence>
<evidence type="ECO:0000256" key="5">
    <source>
        <dbReference type="ARBA" id="ARBA00023136"/>
    </source>
</evidence>
<evidence type="ECO:0000256" key="4">
    <source>
        <dbReference type="ARBA" id="ARBA00022989"/>
    </source>
</evidence>
<feature type="transmembrane region" description="Helical" evidence="6">
    <location>
        <begin position="244"/>
        <end position="262"/>
    </location>
</feature>
<dbReference type="Proteomes" id="UP000315782">
    <property type="component" value="Unassembled WGS sequence"/>
</dbReference>
<evidence type="ECO:0000313" key="7">
    <source>
        <dbReference type="EMBL" id="RZO23263.1"/>
    </source>
</evidence>